<dbReference type="PROSITE" id="PS00154">
    <property type="entry name" value="ATPASE_E1_E2"/>
    <property type="match status" value="1"/>
</dbReference>
<evidence type="ECO:0000256" key="1">
    <source>
        <dbReference type="ARBA" id="ARBA00004651"/>
    </source>
</evidence>
<dbReference type="PANTHER" id="PTHR43294:SF21">
    <property type="entry name" value="CATION TRANSPORTING ATPASE"/>
    <property type="match status" value="1"/>
</dbReference>
<dbReference type="EMBL" id="JAIEZQ010000001">
    <property type="protein sequence ID" value="MBY9074107.1"/>
    <property type="molecule type" value="Genomic_DNA"/>
</dbReference>
<dbReference type="SUPFAM" id="SSF81653">
    <property type="entry name" value="Calcium ATPase, transduction domain A"/>
    <property type="match status" value="1"/>
</dbReference>
<dbReference type="InterPro" id="IPR059000">
    <property type="entry name" value="ATPase_P-type_domA"/>
</dbReference>
<dbReference type="Pfam" id="PF00690">
    <property type="entry name" value="Cation_ATPase_N"/>
    <property type="match status" value="1"/>
</dbReference>
<feature type="transmembrane region" description="Helical" evidence="12">
    <location>
        <begin position="745"/>
        <end position="766"/>
    </location>
</feature>
<keyword evidence="4 12" id="KW-0812">Transmembrane</keyword>
<dbReference type="SFLD" id="SFLDF00027">
    <property type="entry name" value="p-type_atpase"/>
    <property type="match status" value="1"/>
</dbReference>
<keyword evidence="9 12" id="KW-0472">Membrane</keyword>
<feature type="transmembrane region" description="Helical" evidence="12">
    <location>
        <begin position="37"/>
        <end position="58"/>
    </location>
</feature>
<evidence type="ECO:0000256" key="10">
    <source>
        <dbReference type="ARBA" id="ARBA00049360"/>
    </source>
</evidence>
<dbReference type="Pfam" id="PF00689">
    <property type="entry name" value="Cation_ATPase_C"/>
    <property type="match status" value="1"/>
</dbReference>
<gene>
    <name evidence="14" type="ORF">K1X13_04640</name>
</gene>
<dbReference type="Pfam" id="PF00122">
    <property type="entry name" value="E1-E2_ATPase"/>
    <property type="match status" value="1"/>
</dbReference>
<dbReference type="Pfam" id="PF00702">
    <property type="entry name" value="Hydrolase"/>
    <property type="match status" value="1"/>
</dbReference>
<keyword evidence="5" id="KW-0547">Nucleotide-binding</keyword>
<dbReference type="InterPro" id="IPR006068">
    <property type="entry name" value="ATPase_P-typ_cation-transptr_C"/>
</dbReference>
<dbReference type="SFLD" id="SFLDG00002">
    <property type="entry name" value="C1.7:_P-type_atpase_like"/>
    <property type="match status" value="1"/>
</dbReference>
<reference evidence="14 15" key="1">
    <citation type="submission" date="2021-08" db="EMBL/GenBank/DDBJ databases">
        <title>Nocardioides bacterium WL0053 sp. nov., isolated from the sediment.</title>
        <authorList>
            <person name="Wang L."/>
            <person name="Zhang D."/>
            <person name="Zhang A."/>
        </authorList>
    </citation>
    <scope>NUCLEOTIDE SEQUENCE [LARGE SCALE GENOMIC DNA]</scope>
    <source>
        <strain evidence="14 15">WL0053</strain>
    </source>
</reference>
<name>A0ABS7RKL9_9ACTN</name>
<feature type="domain" description="Cation-transporting P-type ATPase N-terminal" evidence="13">
    <location>
        <begin position="1"/>
        <end position="61"/>
    </location>
</feature>
<dbReference type="RefSeq" id="WP_221023822.1">
    <property type="nucleotide sequence ID" value="NZ_JAIEZQ010000001.1"/>
</dbReference>
<protein>
    <submittedName>
        <fullName evidence="14">Cation-transporting P-type ATPase</fullName>
    </submittedName>
</protein>
<dbReference type="InterPro" id="IPR018303">
    <property type="entry name" value="ATPase_P-typ_P_site"/>
</dbReference>
<dbReference type="SMART" id="SM00831">
    <property type="entry name" value="Cation_ATPase_N"/>
    <property type="match status" value="1"/>
</dbReference>
<comment type="similarity">
    <text evidence="2">Belongs to the cation transport ATPase (P-type) (TC 3.A.3) family. Type IIA subfamily.</text>
</comment>
<dbReference type="PRINTS" id="PR00119">
    <property type="entry name" value="CATATPASE"/>
</dbReference>
<evidence type="ECO:0000256" key="4">
    <source>
        <dbReference type="ARBA" id="ARBA00022692"/>
    </source>
</evidence>
<dbReference type="InterPro" id="IPR023299">
    <property type="entry name" value="ATPase_P-typ_cyto_dom_N"/>
</dbReference>
<feature type="transmembrane region" description="Helical" evidence="12">
    <location>
        <begin position="787"/>
        <end position="809"/>
    </location>
</feature>
<dbReference type="InterPro" id="IPR001757">
    <property type="entry name" value="P_typ_ATPase"/>
</dbReference>
<dbReference type="PANTHER" id="PTHR43294">
    <property type="entry name" value="SODIUM/POTASSIUM-TRANSPORTING ATPASE SUBUNIT ALPHA"/>
    <property type="match status" value="1"/>
</dbReference>
<accession>A0ABS7RKL9</accession>
<dbReference type="InterPro" id="IPR004014">
    <property type="entry name" value="ATPase_P-typ_cation-transptr_N"/>
</dbReference>
<feature type="transmembrane region" description="Helical" evidence="12">
    <location>
        <begin position="712"/>
        <end position="739"/>
    </location>
</feature>
<dbReference type="Gene3D" id="1.20.1110.10">
    <property type="entry name" value="Calcium-transporting ATPase, transmembrane domain"/>
    <property type="match status" value="1"/>
</dbReference>
<dbReference type="InterPro" id="IPR023214">
    <property type="entry name" value="HAD_sf"/>
</dbReference>
<dbReference type="NCBIfam" id="TIGR01494">
    <property type="entry name" value="ATPase_P-type"/>
    <property type="match status" value="2"/>
</dbReference>
<dbReference type="Gene3D" id="3.40.50.1000">
    <property type="entry name" value="HAD superfamily/HAD-like"/>
    <property type="match status" value="1"/>
</dbReference>
<evidence type="ECO:0000256" key="2">
    <source>
        <dbReference type="ARBA" id="ARBA00005675"/>
    </source>
</evidence>
<evidence type="ECO:0000256" key="5">
    <source>
        <dbReference type="ARBA" id="ARBA00022741"/>
    </source>
</evidence>
<dbReference type="Gene3D" id="2.70.150.10">
    <property type="entry name" value="Calcium-transporting ATPase, cytoplasmic transduction domain A"/>
    <property type="match status" value="1"/>
</dbReference>
<dbReference type="SUPFAM" id="SSF81665">
    <property type="entry name" value="Calcium ATPase, transmembrane domain M"/>
    <property type="match status" value="1"/>
</dbReference>
<comment type="catalytic activity">
    <reaction evidence="10">
        <text>ATP + H2O = ADP + phosphate + H(+)</text>
        <dbReference type="Rhea" id="RHEA:13065"/>
        <dbReference type="ChEBI" id="CHEBI:15377"/>
        <dbReference type="ChEBI" id="CHEBI:15378"/>
        <dbReference type="ChEBI" id="CHEBI:30616"/>
        <dbReference type="ChEBI" id="CHEBI:43474"/>
        <dbReference type="ChEBI" id="CHEBI:456216"/>
    </reaction>
</comment>
<evidence type="ECO:0000256" key="3">
    <source>
        <dbReference type="ARBA" id="ARBA00022475"/>
    </source>
</evidence>
<evidence type="ECO:0000313" key="14">
    <source>
        <dbReference type="EMBL" id="MBY9074107.1"/>
    </source>
</evidence>
<dbReference type="InterPro" id="IPR036412">
    <property type="entry name" value="HAD-like_sf"/>
</dbReference>
<feature type="region of interest" description="Disordered" evidence="11">
    <location>
        <begin position="1"/>
        <end position="32"/>
    </location>
</feature>
<dbReference type="PRINTS" id="PR00120">
    <property type="entry name" value="HATPASE"/>
</dbReference>
<evidence type="ECO:0000256" key="7">
    <source>
        <dbReference type="ARBA" id="ARBA00022967"/>
    </source>
</evidence>
<dbReference type="SFLD" id="SFLDS00003">
    <property type="entry name" value="Haloacid_Dehalogenase"/>
    <property type="match status" value="1"/>
</dbReference>
<comment type="subcellular location">
    <subcellularLocation>
        <location evidence="1">Cell membrane</location>
        <topology evidence="1">Multi-pass membrane protein</topology>
    </subcellularLocation>
</comment>
<keyword evidence="15" id="KW-1185">Reference proteome</keyword>
<evidence type="ECO:0000256" key="8">
    <source>
        <dbReference type="ARBA" id="ARBA00022989"/>
    </source>
</evidence>
<dbReference type="InterPro" id="IPR023298">
    <property type="entry name" value="ATPase_P-typ_TM_dom_sf"/>
</dbReference>
<keyword evidence="3" id="KW-1003">Cell membrane</keyword>
<evidence type="ECO:0000256" key="9">
    <source>
        <dbReference type="ARBA" id="ARBA00023136"/>
    </source>
</evidence>
<feature type="transmembrane region" description="Helical" evidence="12">
    <location>
        <begin position="821"/>
        <end position="842"/>
    </location>
</feature>
<evidence type="ECO:0000256" key="6">
    <source>
        <dbReference type="ARBA" id="ARBA00022840"/>
    </source>
</evidence>
<evidence type="ECO:0000256" key="11">
    <source>
        <dbReference type="SAM" id="MobiDB-lite"/>
    </source>
</evidence>
<dbReference type="InterPro" id="IPR044492">
    <property type="entry name" value="P_typ_ATPase_HD_dom"/>
</dbReference>
<feature type="transmembrane region" description="Helical" evidence="12">
    <location>
        <begin position="243"/>
        <end position="267"/>
    </location>
</feature>
<dbReference type="SUPFAM" id="SSF56784">
    <property type="entry name" value="HAD-like"/>
    <property type="match status" value="1"/>
</dbReference>
<keyword evidence="7" id="KW-1278">Translocase</keyword>
<sequence length="870" mass="90062">MSLTAAGLSTEEAERRSATEGPNRLPRPPRPAPLRQLARQFTHLLAVLLWVAAGLALLAGLPPLAVAIVAVVVLNAVFAFAQEHRADKSAERLDAMLPTSVRVRRDGVLCTVDAADLVRDDLVVLIAGDRVAADARLAVAHALTLDESLVTGESAAVPRATGETVLAGTFVVQGEAEAVVTAIGSGTVIAGISALTQQATRPPSPLTVQLNGVVRVVAVIAIATGVGLGVAGLLLGLHPTDAFLFAVGVTVALVPEGLLPTVTLSLARGAQLMAGRNALVRRLDAVETLGATTFICTDKTGTLTQNRMAVVEVWTPAGTVTLDPLGYTPEAVHHGDPVAVELMRRAADGAARCVTGRVVRRAGGWTAEGDPMEAALHCWALSLGWDPGRGRVQLRQPFTADRLLSSVVVDGVSHVLGAPEAVLRRTRVVPRGTEDHLHAMASRGRRVVAVARRTWQPDDGPEAAETDLELLALVGLEDPPRPDVADSLASCRTAAIRVAMVTGDHPATAAAIAREVGLLRPGGIVLDGASLPADDAELGALLDNGDGAVVARVTPADKLRIARVLRERGHVVAMTGDGVNDAPALREADVGVAMGASGSDVTREVADLVLLDDHFATIVAAVELGRATFSNVRRFLTYHLADNVAELAPFALWALTGGQLPLAIGVLQVLALDIGTDMLPALGLGAEPPSKRVMRGPAHVGSLVNAALLRRAFGVLGAVEATMSMLAFTTVLVLGGWAWGEAPGAALLATASGTAFAAIAVGQMANAFACRSSSVPAWRLPFRSNPLVLAAVGAEVLLLLVFVGAPWVADLLGGSWPSGTGWAMAGSTAVVLLLADGGHKWFRGRGRRRRASPGSHVRVGARPVVRSGGR</sequence>
<dbReference type="InterPro" id="IPR050510">
    <property type="entry name" value="Cation_transp_ATPase_P-type"/>
</dbReference>
<dbReference type="SUPFAM" id="SSF81660">
    <property type="entry name" value="Metal cation-transporting ATPase, ATP-binding domain N"/>
    <property type="match status" value="1"/>
</dbReference>
<feature type="transmembrane region" description="Helical" evidence="12">
    <location>
        <begin position="213"/>
        <end position="237"/>
    </location>
</feature>
<keyword evidence="6" id="KW-0067">ATP-binding</keyword>
<evidence type="ECO:0000256" key="12">
    <source>
        <dbReference type="SAM" id="Phobius"/>
    </source>
</evidence>
<proteinExistence type="inferred from homology"/>
<dbReference type="Proteomes" id="UP000754710">
    <property type="component" value="Unassembled WGS sequence"/>
</dbReference>
<evidence type="ECO:0000313" key="15">
    <source>
        <dbReference type="Proteomes" id="UP000754710"/>
    </source>
</evidence>
<keyword evidence="8 12" id="KW-1133">Transmembrane helix</keyword>
<comment type="caution">
    <text evidence="14">The sequence shown here is derived from an EMBL/GenBank/DDBJ whole genome shotgun (WGS) entry which is preliminary data.</text>
</comment>
<evidence type="ECO:0000259" key="13">
    <source>
        <dbReference type="SMART" id="SM00831"/>
    </source>
</evidence>
<dbReference type="Gene3D" id="3.40.1110.10">
    <property type="entry name" value="Calcium-transporting ATPase, cytoplasmic domain N"/>
    <property type="match status" value="1"/>
</dbReference>
<organism evidence="14 15">
    <name type="scientific">Nocardioides jiangsuensis</name>
    <dbReference type="NCBI Taxonomy" id="2866161"/>
    <lineage>
        <taxon>Bacteria</taxon>
        <taxon>Bacillati</taxon>
        <taxon>Actinomycetota</taxon>
        <taxon>Actinomycetes</taxon>
        <taxon>Propionibacteriales</taxon>
        <taxon>Nocardioidaceae</taxon>
        <taxon>Nocardioides</taxon>
    </lineage>
</organism>
<dbReference type="InterPro" id="IPR008250">
    <property type="entry name" value="ATPase_P-typ_transduc_dom_A_sf"/>
</dbReference>